<keyword evidence="1" id="KW-0472">Membrane</keyword>
<evidence type="ECO:0000256" key="1">
    <source>
        <dbReference type="SAM" id="Phobius"/>
    </source>
</evidence>
<dbReference type="RefSeq" id="WP_181555667.1">
    <property type="nucleotide sequence ID" value="NZ_JACDUT010000004.1"/>
</dbReference>
<dbReference type="EMBL" id="JACDUT010000004">
    <property type="protein sequence ID" value="MBA2874799.1"/>
    <property type="molecule type" value="Genomic_DNA"/>
</dbReference>
<keyword evidence="3" id="KW-1185">Reference proteome</keyword>
<dbReference type="AlphaFoldDB" id="A0A7V9Z667"/>
<evidence type="ECO:0000313" key="2">
    <source>
        <dbReference type="EMBL" id="MBA2874799.1"/>
    </source>
</evidence>
<keyword evidence="2" id="KW-0378">Hydrolase</keyword>
<proteinExistence type="predicted"/>
<organism evidence="2 3">
    <name type="scientific">Thermaerobacillus caldiproteolyticus</name>
    <dbReference type="NCBI Taxonomy" id="247480"/>
    <lineage>
        <taxon>Bacteria</taxon>
        <taxon>Bacillati</taxon>
        <taxon>Bacillota</taxon>
        <taxon>Bacilli</taxon>
        <taxon>Bacillales</taxon>
        <taxon>Anoxybacillaceae</taxon>
        <taxon>Thermaerobacillus</taxon>
    </lineage>
</organism>
<gene>
    <name evidence="2" type="ORF">HNR31_001570</name>
</gene>
<dbReference type="GO" id="GO:0016787">
    <property type="term" value="F:hydrolase activity"/>
    <property type="evidence" value="ECO:0007669"/>
    <property type="project" value="UniProtKB-KW"/>
</dbReference>
<evidence type="ECO:0000313" key="3">
    <source>
        <dbReference type="Proteomes" id="UP000523087"/>
    </source>
</evidence>
<dbReference type="PROSITE" id="PS51257">
    <property type="entry name" value="PROKAR_LIPOPROTEIN"/>
    <property type="match status" value="1"/>
</dbReference>
<dbReference type="Pfam" id="PF26302">
    <property type="entry name" value="YhzF"/>
    <property type="match status" value="1"/>
</dbReference>
<keyword evidence="1" id="KW-0812">Transmembrane</keyword>
<accession>A0A7V9Z667</accession>
<feature type="transmembrane region" description="Helical" evidence="1">
    <location>
        <begin position="6"/>
        <end position="27"/>
    </location>
</feature>
<dbReference type="InterPro" id="IPR058724">
    <property type="entry name" value="YhzF"/>
</dbReference>
<protein>
    <submittedName>
        <fullName evidence="2">Membrane-associated HD superfamily phosphohydrolase</fullName>
    </submittedName>
</protein>
<dbReference type="Proteomes" id="UP000523087">
    <property type="component" value="Unassembled WGS sequence"/>
</dbReference>
<reference evidence="2 3" key="1">
    <citation type="submission" date="2020-07" db="EMBL/GenBank/DDBJ databases">
        <title>Genomic Encyclopedia of Type Strains, Phase IV (KMG-IV): sequencing the most valuable type-strain genomes for metagenomic binning, comparative biology and taxonomic classification.</title>
        <authorList>
            <person name="Goeker M."/>
        </authorList>
    </citation>
    <scope>NUCLEOTIDE SEQUENCE [LARGE SCALE GENOMIC DNA]</scope>
    <source>
        <strain evidence="2 3">DSM 15730</strain>
    </source>
</reference>
<name>A0A7V9Z667_9BACL</name>
<keyword evidence="1" id="KW-1133">Transmembrane helix</keyword>
<sequence length="62" mass="7222">MIYMKSFFYILSFIFACLSVSTFLSMYKVKMYPPKKVLKQQATIYIGGALLSIFIAWIVGYF</sequence>
<comment type="caution">
    <text evidence="2">The sequence shown here is derived from an EMBL/GenBank/DDBJ whole genome shotgun (WGS) entry which is preliminary data.</text>
</comment>
<feature type="transmembrane region" description="Helical" evidence="1">
    <location>
        <begin position="42"/>
        <end position="60"/>
    </location>
</feature>